<name>A0ABQ1Q5K5_9BACI</name>
<evidence type="ECO:0000313" key="1">
    <source>
        <dbReference type="EMBL" id="GGD12900.1"/>
    </source>
</evidence>
<organism evidence="1 2">
    <name type="scientific">Pontibacillus salipaludis</name>
    <dbReference type="NCBI Taxonomy" id="1697394"/>
    <lineage>
        <taxon>Bacteria</taxon>
        <taxon>Bacillati</taxon>
        <taxon>Bacillota</taxon>
        <taxon>Bacilli</taxon>
        <taxon>Bacillales</taxon>
        <taxon>Bacillaceae</taxon>
        <taxon>Pontibacillus</taxon>
    </lineage>
</organism>
<sequence>MCILFIVVTLVVSGCRSTEEEIVYKGKSEHWKIQYISALTERGRESKVIIEFIGSSTPQKTFYYDVGRFSGSAPYNLVDNNQVIIGPGICDHCEVLVQEEEKVGHIKWENTSEKIKLTVK</sequence>
<accession>A0ABQ1Q5K5</accession>
<proteinExistence type="predicted"/>
<reference evidence="2" key="1">
    <citation type="journal article" date="2019" name="Int. J. Syst. Evol. Microbiol.">
        <title>The Global Catalogue of Microorganisms (GCM) 10K type strain sequencing project: providing services to taxonomists for standard genome sequencing and annotation.</title>
        <authorList>
            <consortium name="The Broad Institute Genomics Platform"/>
            <consortium name="The Broad Institute Genome Sequencing Center for Infectious Disease"/>
            <person name="Wu L."/>
            <person name="Ma J."/>
        </authorList>
    </citation>
    <scope>NUCLEOTIDE SEQUENCE [LARGE SCALE GENOMIC DNA]</scope>
    <source>
        <strain evidence="2">CGMCC 1.15353</strain>
    </source>
</reference>
<evidence type="ECO:0000313" key="2">
    <source>
        <dbReference type="Proteomes" id="UP000642571"/>
    </source>
</evidence>
<gene>
    <name evidence="1" type="ORF">GCM10011389_20570</name>
</gene>
<keyword evidence="2" id="KW-1185">Reference proteome</keyword>
<dbReference type="EMBL" id="BMIN01000008">
    <property type="protein sequence ID" value="GGD12900.1"/>
    <property type="molecule type" value="Genomic_DNA"/>
</dbReference>
<comment type="caution">
    <text evidence="1">The sequence shown here is derived from an EMBL/GenBank/DDBJ whole genome shotgun (WGS) entry which is preliminary data.</text>
</comment>
<dbReference type="Proteomes" id="UP000642571">
    <property type="component" value="Unassembled WGS sequence"/>
</dbReference>
<evidence type="ECO:0008006" key="3">
    <source>
        <dbReference type="Google" id="ProtNLM"/>
    </source>
</evidence>
<protein>
    <recommendedName>
        <fullName evidence="3">Lipoprotein</fullName>
    </recommendedName>
</protein>